<accession>A0A7J0GDD1</accession>
<evidence type="ECO:0000256" key="1">
    <source>
        <dbReference type="SAM" id="MobiDB-lite"/>
    </source>
</evidence>
<proteinExistence type="predicted"/>
<keyword evidence="3" id="KW-1185">Reference proteome</keyword>
<feature type="compositionally biased region" description="Basic and acidic residues" evidence="1">
    <location>
        <begin position="103"/>
        <end position="127"/>
    </location>
</feature>
<organism evidence="2 3">
    <name type="scientific">Actinidia rufa</name>
    <dbReference type="NCBI Taxonomy" id="165716"/>
    <lineage>
        <taxon>Eukaryota</taxon>
        <taxon>Viridiplantae</taxon>
        <taxon>Streptophyta</taxon>
        <taxon>Embryophyta</taxon>
        <taxon>Tracheophyta</taxon>
        <taxon>Spermatophyta</taxon>
        <taxon>Magnoliopsida</taxon>
        <taxon>eudicotyledons</taxon>
        <taxon>Gunneridae</taxon>
        <taxon>Pentapetalae</taxon>
        <taxon>asterids</taxon>
        <taxon>Ericales</taxon>
        <taxon>Actinidiaceae</taxon>
        <taxon>Actinidia</taxon>
    </lineage>
</organism>
<dbReference type="Proteomes" id="UP000585474">
    <property type="component" value="Unassembled WGS sequence"/>
</dbReference>
<name>A0A7J0GDD1_9ERIC</name>
<gene>
    <name evidence="2" type="ORF">Acr_20g0006280</name>
</gene>
<dbReference type="AlphaFoldDB" id="A0A7J0GDD1"/>
<dbReference type="EMBL" id="BJWL01000020">
    <property type="protein sequence ID" value="GFZ08820.1"/>
    <property type="molecule type" value="Genomic_DNA"/>
</dbReference>
<feature type="compositionally biased region" description="Low complexity" evidence="1">
    <location>
        <begin position="1"/>
        <end position="17"/>
    </location>
</feature>
<sequence length="401" mass="45449">MHLCNSLLSRPSASSPLDNKTHPMAITRQALDLEGLHRKIHSMAEQMRIMNENNARLTQHLTTNNPPPPLATLIPEVQQSRRSQRTGDNEFQSHRSTGRARNRTLEEREGHLAEMTRRPGAEIDPPLRRSGTSMPVLTPSIQKETESLKDYVKQFHQAILEVEDPSDKVVVMVIMEGLRLRPLFDSLSKNVPETLSTLQSQIVASDLGNEALSNHHLEGFHCGGLPFAVQRDLRSPDARRNKGNHLNLSFEDEISHYNRDRREALRDEMEEITLVDPRESKNTKPLEEVAPLSIHPDHLDRHVKIRTELTKELRSALVKILKKNFDVFAWSQGDVPMIDPQGQALTDFVAESTYDIASEPEVILPEVETPEEQNSDEDLARWKLFVDGSSNQHGCGAWLIL</sequence>
<evidence type="ECO:0000313" key="2">
    <source>
        <dbReference type="EMBL" id="GFZ08820.1"/>
    </source>
</evidence>
<comment type="caution">
    <text evidence="2">The sequence shown here is derived from an EMBL/GenBank/DDBJ whole genome shotgun (WGS) entry which is preliminary data.</text>
</comment>
<evidence type="ECO:0000313" key="3">
    <source>
        <dbReference type="Proteomes" id="UP000585474"/>
    </source>
</evidence>
<feature type="region of interest" description="Disordered" evidence="1">
    <location>
        <begin position="1"/>
        <end position="22"/>
    </location>
</feature>
<feature type="region of interest" description="Disordered" evidence="1">
    <location>
        <begin position="79"/>
        <end position="135"/>
    </location>
</feature>
<protein>
    <submittedName>
        <fullName evidence="2">Uncharacterized protein</fullName>
    </submittedName>
</protein>
<reference evidence="2 3" key="1">
    <citation type="submission" date="2019-07" db="EMBL/GenBank/DDBJ databases">
        <title>De Novo Assembly of kiwifruit Actinidia rufa.</title>
        <authorList>
            <person name="Sugita-Konishi S."/>
            <person name="Sato K."/>
            <person name="Mori E."/>
            <person name="Abe Y."/>
            <person name="Kisaki G."/>
            <person name="Hamano K."/>
            <person name="Suezawa K."/>
            <person name="Otani M."/>
            <person name="Fukuda T."/>
            <person name="Manabe T."/>
            <person name="Gomi K."/>
            <person name="Tabuchi M."/>
            <person name="Akimitsu K."/>
            <person name="Kataoka I."/>
        </authorList>
    </citation>
    <scope>NUCLEOTIDE SEQUENCE [LARGE SCALE GENOMIC DNA]</scope>
    <source>
        <strain evidence="3">cv. Fuchu</strain>
    </source>
</reference>
<dbReference type="OrthoDB" id="1737504at2759"/>